<evidence type="ECO:0000313" key="2">
    <source>
        <dbReference type="EMBL" id="ARU63247.1"/>
    </source>
</evidence>
<protein>
    <submittedName>
        <fullName evidence="2">Uncharacterized protein</fullName>
    </submittedName>
</protein>
<gene>
    <name evidence="2" type="ORF">CBW65_21395</name>
</gene>
<dbReference type="KEGG" id="tum:CBW65_21395"/>
<evidence type="ECO:0000256" key="1">
    <source>
        <dbReference type="SAM" id="SignalP"/>
    </source>
</evidence>
<feature type="chain" id="PRO_5039251866" evidence="1">
    <location>
        <begin position="25"/>
        <end position="303"/>
    </location>
</feature>
<accession>A0A1Y0IS24</accession>
<keyword evidence="1" id="KW-0732">Signal</keyword>
<proteinExistence type="predicted"/>
<dbReference type="OrthoDB" id="2381086at2"/>
<dbReference type="Proteomes" id="UP000195437">
    <property type="component" value="Chromosome"/>
</dbReference>
<name>A0A1Y0IS24_9BACL</name>
<feature type="signal peptide" evidence="1">
    <location>
        <begin position="1"/>
        <end position="24"/>
    </location>
</feature>
<dbReference type="RefSeq" id="WP_087458591.1">
    <property type="nucleotide sequence ID" value="NZ_CP021434.1"/>
</dbReference>
<dbReference type="EMBL" id="CP021434">
    <property type="protein sequence ID" value="ARU63247.1"/>
    <property type="molecule type" value="Genomic_DNA"/>
</dbReference>
<evidence type="ECO:0000313" key="3">
    <source>
        <dbReference type="Proteomes" id="UP000195437"/>
    </source>
</evidence>
<keyword evidence="3" id="KW-1185">Reference proteome</keyword>
<dbReference type="AlphaFoldDB" id="A0A1Y0IS24"/>
<sequence length="303" mass="33076">MGQKFRTLTMLTLLLTATSIPTLAEAPLAAQQQPEERKQQQADTSISTSSQAVDITALLHRISAISTYTEWQGAAAQLVRSLHNPEGRQQALLWSVQANGQPAGYLVTSPDGQHVYEFSRGAVPTLPEHLQGKELTEGYIYAGPMLHLVYYHTDGDTLDLYNLQTGETLPWGELKNKVPASGATVAARQSTVEHEVEVSNSPDSDALYATGRFGQLKLEPDDNEKGVRQLRSYAAGDTFTEPSYIVYDAVPDKLTIALQVTKVVSQGEAAYLQVRNPFTPETESVYIDSRFPVSVFLSASSAT</sequence>
<organism evidence="2 3">
    <name type="scientific">Tumebacillus avium</name>
    <dbReference type="NCBI Taxonomy" id="1903704"/>
    <lineage>
        <taxon>Bacteria</taxon>
        <taxon>Bacillati</taxon>
        <taxon>Bacillota</taxon>
        <taxon>Bacilli</taxon>
        <taxon>Bacillales</taxon>
        <taxon>Alicyclobacillaceae</taxon>
        <taxon>Tumebacillus</taxon>
    </lineage>
</organism>
<reference evidence="3" key="1">
    <citation type="submission" date="2017-05" db="EMBL/GenBank/DDBJ databases">
        <authorList>
            <person name="Sung H."/>
        </authorList>
    </citation>
    <scope>NUCLEOTIDE SEQUENCE [LARGE SCALE GENOMIC DNA]</scope>
    <source>
        <strain evidence="3">AR23208</strain>
    </source>
</reference>